<evidence type="ECO:0000313" key="3">
    <source>
        <dbReference type="Proteomes" id="UP000198034"/>
    </source>
</evidence>
<feature type="domain" description="Peptidase M16 C-terminal" evidence="1">
    <location>
        <begin position="177"/>
        <end position="355"/>
    </location>
</feature>
<accession>A0A246GCF6</accession>
<organism evidence="2 3">
    <name type="scientific">Flavobacterium columnare</name>
    <dbReference type="NCBI Taxonomy" id="996"/>
    <lineage>
        <taxon>Bacteria</taxon>
        <taxon>Pseudomonadati</taxon>
        <taxon>Bacteroidota</taxon>
        <taxon>Flavobacteriia</taxon>
        <taxon>Flavobacteriales</taxon>
        <taxon>Flavobacteriaceae</taxon>
        <taxon>Flavobacterium</taxon>
    </lineage>
</organism>
<dbReference type="EMBL" id="MTCY01000008">
    <property type="protein sequence ID" value="OWP78821.1"/>
    <property type="molecule type" value="Genomic_DNA"/>
</dbReference>
<dbReference type="AlphaFoldDB" id="A0A246GCF6"/>
<gene>
    <name evidence="2" type="ORF">BWK62_04260</name>
</gene>
<evidence type="ECO:0000313" key="2">
    <source>
        <dbReference type="EMBL" id="OWP78821.1"/>
    </source>
</evidence>
<protein>
    <submittedName>
        <fullName evidence="2">Peptidase M16</fullName>
    </submittedName>
</protein>
<comment type="caution">
    <text evidence="2">The sequence shown here is derived from an EMBL/GenBank/DDBJ whole genome shotgun (WGS) entry which is preliminary data.</text>
</comment>
<dbReference type="InterPro" id="IPR050361">
    <property type="entry name" value="MPP/UQCRC_Complex"/>
</dbReference>
<dbReference type="PANTHER" id="PTHR11851">
    <property type="entry name" value="METALLOPROTEASE"/>
    <property type="match status" value="1"/>
</dbReference>
<dbReference type="GO" id="GO:0046872">
    <property type="term" value="F:metal ion binding"/>
    <property type="evidence" value="ECO:0007669"/>
    <property type="project" value="InterPro"/>
</dbReference>
<proteinExistence type="predicted"/>
<dbReference type="SUPFAM" id="SSF63411">
    <property type="entry name" value="LuxS/MPP-like metallohydrolase"/>
    <property type="match status" value="2"/>
</dbReference>
<dbReference type="InterPro" id="IPR007863">
    <property type="entry name" value="Peptidase_M16_C"/>
</dbReference>
<sequence length="449" mass="51107">MNLNIQPIAGTLPELHFQEPKHFKLINGLKVLIVENHRLPRVSIHLQIDRPLFIEGNKKGTDALTSSLLGKGSNKTAKDDFYEETDLLGFELYLHSSGGKAIGLSKYAGRMIELFTEALLHPNFTQEELDKERSKMIEALRSNEKNVQNTLTKIENAQLFGITHPKGEFTTEKTLKNVNLTDIQNHYNNFFTPQNAYLVIIGDIQFDLIKEKVILEFSKWTNKPVLKLTIPNPPVINTTEINWVNLTHAVQTEISIVNTIVLPMNSPDYFAVLMANQILGGGADGRLFLNLREDKGWTYGAYSSVSANKTIAKFKVSTQVRNEVVATSIEEILKEIKKIRTELVSDHELALVKSKYIGHFIMQSQKPESIAHYALNREIQELPDNFYQNYIQQINNVQAQDILYVAKKYFLADNCLIIIVGNGNEIKSQLLNTKYIVKEFDNNYNLIQE</sequence>
<reference evidence="2 3" key="1">
    <citation type="journal article" date="2017" name="Infect. Genet. Evol.">
        <title>Comparative genome analysis of fish pathogen Flavobacterium columnare reveals extensive sequence diversity within the species.</title>
        <authorList>
            <person name="Kayansamruaj P."/>
            <person name="Dong H.T."/>
            <person name="Hirono I."/>
            <person name="Kondo H."/>
            <person name="Senapin S."/>
            <person name="Rodkhum C."/>
        </authorList>
    </citation>
    <scope>NUCLEOTIDE SEQUENCE [LARGE SCALE GENOMIC DNA]</scope>
    <source>
        <strain evidence="2 3">1214</strain>
    </source>
</reference>
<dbReference type="InterPro" id="IPR011249">
    <property type="entry name" value="Metalloenz_LuxS/M16"/>
</dbReference>
<dbReference type="Gene3D" id="3.30.830.10">
    <property type="entry name" value="Metalloenzyme, LuxS/M16 peptidase-like"/>
    <property type="match status" value="2"/>
</dbReference>
<evidence type="ECO:0000259" key="1">
    <source>
        <dbReference type="Pfam" id="PF05193"/>
    </source>
</evidence>
<dbReference type="Pfam" id="PF05193">
    <property type="entry name" value="Peptidase_M16_C"/>
    <property type="match status" value="1"/>
</dbReference>
<dbReference type="Proteomes" id="UP000198034">
    <property type="component" value="Unassembled WGS sequence"/>
</dbReference>
<name>A0A246GCF6_9FLAO</name>
<dbReference type="OrthoDB" id="9811314at2"/>